<dbReference type="RefSeq" id="WP_227228567.1">
    <property type="nucleotide sequence ID" value="NZ_JAJCVJ010000001.1"/>
</dbReference>
<organism evidence="1 2">
    <name type="scientific">Salinirubrum litoreum</name>
    <dbReference type="NCBI Taxonomy" id="1126234"/>
    <lineage>
        <taxon>Archaea</taxon>
        <taxon>Methanobacteriati</taxon>
        <taxon>Methanobacteriota</taxon>
        <taxon>Stenosarchaea group</taxon>
        <taxon>Halobacteria</taxon>
        <taxon>Halobacteriales</taxon>
        <taxon>Haloferacaceae</taxon>
        <taxon>Salinirubrum</taxon>
    </lineage>
</organism>
<reference evidence="1 2" key="1">
    <citation type="journal article" date="2019" name="Int. J. Syst. Evol. Microbiol.">
        <title>The Global Catalogue of Microorganisms (GCM) 10K type strain sequencing project: providing services to taxonomists for standard genome sequencing and annotation.</title>
        <authorList>
            <consortium name="The Broad Institute Genomics Platform"/>
            <consortium name="The Broad Institute Genome Sequencing Center for Infectious Disease"/>
            <person name="Wu L."/>
            <person name="Ma J."/>
        </authorList>
    </citation>
    <scope>NUCLEOTIDE SEQUENCE [LARGE SCALE GENOMIC DNA]</scope>
    <source>
        <strain evidence="1 2">CGMCC 1.12237</strain>
    </source>
</reference>
<name>A0ABD5R815_9EURY</name>
<proteinExistence type="predicted"/>
<accession>A0ABD5R815</accession>
<dbReference type="EMBL" id="JBHSKX010000001">
    <property type="protein sequence ID" value="MFC5366070.1"/>
    <property type="molecule type" value="Genomic_DNA"/>
</dbReference>
<evidence type="ECO:0000313" key="1">
    <source>
        <dbReference type="EMBL" id="MFC5366070.1"/>
    </source>
</evidence>
<sequence length="102" mass="10535">MGDRSLTLFEVHLHDGLSFSATNTSPAIGVGDDESEGTEIDVEDDETAFETAGDDESAGVGNGVKVLIGLVLVAGLAVAARKLMGTDDLEELEELDDLAAEA</sequence>
<keyword evidence="2" id="KW-1185">Reference proteome</keyword>
<dbReference type="AlphaFoldDB" id="A0ABD5R815"/>
<gene>
    <name evidence="1" type="ORF">ACFPJ5_03905</name>
</gene>
<evidence type="ECO:0000313" key="2">
    <source>
        <dbReference type="Proteomes" id="UP001596201"/>
    </source>
</evidence>
<comment type="caution">
    <text evidence="1">The sequence shown here is derived from an EMBL/GenBank/DDBJ whole genome shotgun (WGS) entry which is preliminary data.</text>
</comment>
<dbReference type="Proteomes" id="UP001596201">
    <property type="component" value="Unassembled WGS sequence"/>
</dbReference>
<protein>
    <submittedName>
        <fullName evidence="1">Uncharacterized protein</fullName>
    </submittedName>
</protein>